<dbReference type="RefSeq" id="WP_137909506.1">
    <property type="nucleotide sequence ID" value="NZ_BJCF01000069.1"/>
</dbReference>
<dbReference type="InterPro" id="IPR029044">
    <property type="entry name" value="Nucleotide-diphossugar_trans"/>
</dbReference>
<organism evidence="3 4">
    <name type="scientific">Dolichospermum planctonicum</name>
    <dbReference type="NCBI Taxonomy" id="136072"/>
    <lineage>
        <taxon>Bacteria</taxon>
        <taxon>Bacillati</taxon>
        <taxon>Cyanobacteriota</taxon>
        <taxon>Cyanophyceae</taxon>
        <taxon>Nostocales</taxon>
        <taxon>Aphanizomenonaceae</taxon>
        <taxon>Dolichospermum</taxon>
    </lineage>
</organism>
<keyword evidence="1" id="KW-1133">Transmembrane helix</keyword>
<dbReference type="Pfam" id="PF00535">
    <property type="entry name" value="Glycos_transf_2"/>
    <property type="match status" value="1"/>
</dbReference>
<dbReference type="SUPFAM" id="SSF53448">
    <property type="entry name" value="Nucleotide-diphospho-sugar transferases"/>
    <property type="match status" value="1"/>
</dbReference>
<keyword evidence="3" id="KW-0808">Transferase</keyword>
<accession>A0A480AJ33</accession>
<proteinExistence type="predicted"/>
<dbReference type="EMBL" id="BJCF01000069">
    <property type="protein sequence ID" value="GCL44096.1"/>
    <property type="molecule type" value="Genomic_DNA"/>
</dbReference>
<evidence type="ECO:0000256" key="1">
    <source>
        <dbReference type="SAM" id="Phobius"/>
    </source>
</evidence>
<dbReference type="GO" id="GO:0016740">
    <property type="term" value="F:transferase activity"/>
    <property type="evidence" value="ECO:0007669"/>
    <property type="project" value="UniProtKB-KW"/>
</dbReference>
<name>A0A480AJ33_9CYAN</name>
<evidence type="ECO:0000259" key="2">
    <source>
        <dbReference type="Pfam" id="PF00535"/>
    </source>
</evidence>
<keyword evidence="1" id="KW-0472">Membrane</keyword>
<sequence>MNKHSVKIHVVTYRRPHLLVRALKSLINQTYQGWIAEVINDDPLDDKVIELINSLNDPRIFLSSPSIHRGGTENFNYAFRSSATTYACLLEDDNWYEENFLEYMIFAMNKFPHIDIACANEKIWKEQKEGDWIDTGVTIWQNDDEFDLFKYDILDKCGSAKICNSSMFWKTKNSSKWQTPKSIPIDVTEHFRERVIPHPILLVHKPLVNYAETINSYRYTVNSKWGSYQALLIGSAFVLAPISERNQLANSLWKRALTTQKYLYTSLLFTGMLFPEAILLWRYAPLNLKLRFILTLIRRPISSLLVLQAKKKEEEAYNFLIFNKS</sequence>
<feature type="domain" description="Glycosyltransferase 2-like" evidence="2">
    <location>
        <begin position="8"/>
        <end position="170"/>
    </location>
</feature>
<dbReference type="Proteomes" id="UP000299367">
    <property type="component" value="Unassembled WGS sequence"/>
</dbReference>
<dbReference type="Gene3D" id="3.90.550.10">
    <property type="entry name" value="Spore Coat Polysaccharide Biosynthesis Protein SpsA, Chain A"/>
    <property type="match status" value="1"/>
</dbReference>
<reference evidence="4" key="1">
    <citation type="submission" date="2019-02" db="EMBL/GenBank/DDBJ databases">
        <title>Draft genome sequence of Dolichospermum planctonicum NIES-80.</title>
        <authorList>
            <person name="Yamaguchi H."/>
            <person name="Suzuki S."/>
            <person name="Kawachi M."/>
        </authorList>
    </citation>
    <scope>NUCLEOTIDE SEQUENCE [LARGE SCALE GENOMIC DNA]</scope>
    <source>
        <strain evidence="4">NIES-80</strain>
    </source>
</reference>
<dbReference type="InterPro" id="IPR001173">
    <property type="entry name" value="Glyco_trans_2-like"/>
</dbReference>
<dbReference type="AlphaFoldDB" id="A0A480AJ33"/>
<gene>
    <name evidence="3" type="ORF">NIES80_38200</name>
</gene>
<protein>
    <submittedName>
        <fullName evidence="3">Glycosyl transferase family protein</fullName>
    </submittedName>
</protein>
<evidence type="ECO:0000313" key="3">
    <source>
        <dbReference type="EMBL" id="GCL44096.1"/>
    </source>
</evidence>
<dbReference type="OrthoDB" id="9802649at2"/>
<dbReference type="CDD" id="cd00761">
    <property type="entry name" value="Glyco_tranf_GTA_type"/>
    <property type="match status" value="1"/>
</dbReference>
<comment type="caution">
    <text evidence="3">The sequence shown here is derived from an EMBL/GenBank/DDBJ whole genome shotgun (WGS) entry which is preliminary data.</text>
</comment>
<keyword evidence="1" id="KW-0812">Transmembrane</keyword>
<feature type="transmembrane region" description="Helical" evidence="1">
    <location>
        <begin position="262"/>
        <end position="281"/>
    </location>
</feature>
<evidence type="ECO:0000313" key="4">
    <source>
        <dbReference type="Proteomes" id="UP000299367"/>
    </source>
</evidence>